<dbReference type="Gene3D" id="3.40.50.1820">
    <property type="entry name" value="alpha/beta hydrolase"/>
    <property type="match status" value="1"/>
</dbReference>
<feature type="chain" id="PRO_5016904707" evidence="1">
    <location>
        <begin position="27"/>
        <end position="289"/>
    </location>
</feature>
<proteinExistence type="predicted"/>
<protein>
    <submittedName>
        <fullName evidence="3">Carboxylesterase ybfK</fullName>
        <ecNumber evidence="3">3.1.1.1</ecNumber>
    </submittedName>
</protein>
<dbReference type="GO" id="GO:0106435">
    <property type="term" value="F:carboxylesterase activity"/>
    <property type="evidence" value="ECO:0007669"/>
    <property type="project" value="UniProtKB-EC"/>
</dbReference>
<evidence type="ECO:0000313" key="3">
    <source>
        <dbReference type="EMBL" id="STR03122.1"/>
    </source>
</evidence>
<sequence>MPATRRTLLKTTAAAVLSALVQSTFAAPNGIASSLNRNRSNPMTATLHYQNADLFYQLGGKADAPAIVLLHGGLGSAEDFAPLLPRLQAHFRTLAIDTRGHGRSTRGDVPLTYAQTADDARQIIEAVGLRQFHLFGFSDGGVTAYRIAAADARVQSVLTVGAQWHSRDTPREMMASLTVADVHEQMSEQVAAYQKLNPRPDLDALVADLRRLWTDDTAAGFPNENTANIKAPVLAVRGEDDFLLSAKALNGLRQVLPAAHLMNVPFAAHEVIKEQPDILWAAMKVFYKL</sequence>
<keyword evidence="4" id="KW-1185">Reference proteome</keyword>
<evidence type="ECO:0000259" key="2">
    <source>
        <dbReference type="Pfam" id="PF00561"/>
    </source>
</evidence>
<dbReference type="Pfam" id="PF00561">
    <property type="entry name" value="Abhydrolase_1"/>
    <property type="match status" value="1"/>
</dbReference>
<accession>A0A377R564</accession>
<dbReference type="EC" id="3.1.1.1" evidence="3"/>
<keyword evidence="3" id="KW-0378">Hydrolase</keyword>
<feature type="domain" description="AB hydrolase-1" evidence="2">
    <location>
        <begin position="65"/>
        <end position="222"/>
    </location>
</feature>
<dbReference type="SUPFAM" id="SSF53474">
    <property type="entry name" value="alpha/beta-Hydrolases"/>
    <property type="match status" value="1"/>
</dbReference>
<dbReference type="InterPro" id="IPR050266">
    <property type="entry name" value="AB_hydrolase_sf"/>
</dbReference>
<evidence type="ECO:0000313" key="4">
    <source>
        <dbReference type="Proteomes" id="UP000254293"/>
    </source>
</evidence>
<dbReference type="InterPro" id="IPR029058">
    <property type="entry name" value="AB_hydrolase_fold"/>
</dbReference>
<reference evidence="3 4" key="1">
    <citation type="submission" date="2018-06" db="EMBL/GenBank/DDBJ databases">
        <authorList>
            <consortium name="Pathogen Informatics"/>
            <person name="Doyle S."/>
        </authorList>
    </citation>
    <scope>NUCLEOTIDE SEQUENCE [LARGE SCALE GENOMIC DNA]</scope>
    <source>
        <strain evidence="3 4">NCTC13336</strain>
    </source>
</reference>
<dbReference type="OrthoDB" id="9780765at2"/>
<name>A0A377R564_9NEIS</name>
<dbReference type="GO" id="GO:0016020">
    <property type="term" value="C:membrane"/>
    <property type="evidence" value="ECO:0007669"/>
    <property type="project" value="TreeGrafter"/>
</dbReference>
<evidence type="ECO:0000256" key="1">
    <source>
        <dbReference type="SAM" id="SignalP"/>
    </source>
</evidence>
<feature type="signal peptide" evidence="1">
    <location>
        <begin position="1"/>
        <end position="26"/>
    </location>
</feature>
<dbReference type="PANTHER" id="PTHR43798">
    <property type="entry name" value="MONOACYLGLYCEROL LIPASE"/>
    <property type="match status" value="1"/>
</dbReference>
<dbReference type="InterPro" id="IPR006311">
    <property type="entry name" value="TAT_signal"/>
</dbReference>
<gene>
    <name evidence="3" type="primary">ybfK</name>
    <name evidence="3" type="ORF">NCTC13336_02017</name>
</gene>
<dbReference type="PROSITE" id="PS51318">
    <property type="entry name" value="TAT"/>
    <property type="match status" value="1"/>
</dbReference>
<keyword evidence="1" id="KW-0732">Signal</keyword>
<dbReference type="Proteomes" id="UP000254293">
    <property type="component" value="Unassembled WGS sequence"/>
</dbReference>
<dbReference type="AlphaFoldDB" id="A0A377R564"/>
<dbReference type="EMBL" id="UGJJ01000003">
    <property type="protein sequence ID" value="STR03122.1"/>
    <property type="molecule type" value="Genomic_DNA"/>
</dbReference>
<dbReference type="InterPro" id="IPR000073">
    <property type="entry name" value="AB_hydrolase_1"/>
</dbReference>
<organism evidence="3 4">
    <name type="scientific">Kingella potus</name>
    <dbReference type="NCBI Taxonomy" id="265175"/>
    <lineage>
        <taxon>Bacteria</taxon>
        <taxon>Pseudomonadati</taxon>
        <taxon>Pseudomonadota</taxon>
        <taxon>Betaproteobacteria</taxon>
        <taxon>Neisseriales</taxon>
        <taxon>Neisseriaceae</taxon>
        <taxon>Kingella</taxon>
    </lineage>
</organism>
<dbReference type="PANTHER" id="PTHR43798:SF33">
    <property type="entry name" value="HYDROLASE, PUTATIVE (AFU_ORTHOLOGUE AFUA_2G14860)-RELATED"/>
    <property type="match status" value="1"/>
</dbReference>